<dbReference type="AlphaFoldDB" id="A0A4V6Q0T8"/>
<sequence length="250" mass="27019">MKNLFNVLCTLLIVLTVVSCDSDSSGSSDDNYGGGGGAGSGTADKLYTTWTMYQKHQIAYEAGQVIYDQSTPYADGEITYRFDRDGTYYAQEPGNSIAAPFTFDKSKMIIFFPGDEHGNQVKTLTDSNLTLWGYYETAGIRAETTMYFKKYTGSTGGGGNNGGGGSSDGQISFWIGYDYQCGPITVTVNGQTRSITGYYSNGINDCNSSGNANYTLSPGTYSFTATCQSYNWSGTFEIKANGCLRMNLTL</sequence>
<comment type="caution">
    <text evidence="2">The sequence shown here is derived from an EMBL/GenBank/DDBJ whole genome shotgun (WGS) entry which is preliminary data.</text>
</comment>
<dbReference type="RefSeq" id="WP_133711691.1">
    <property type="nucleotide sequence ID" value="NZ_SOAG01000003.1"/>
</dbReference>
<dbReference type="PROSITE" id="PS51257">
    <property type="entry name" value="PROKAR_LIPOPROTEIN"/>
    <property type="match status" value="1"/>
</dbReference>
<reference evidence="2 3" key="1">
    <citation type="submission" date="2019-03" db="EMBL/GenBank/DDBJ databases">
        <title>Genomic Encyclopedia of Archaeal and Bacterial Type Strains, Phase II (KMG-II): from individual species to whole genera.</title>
        <authorList>
            <person name="Goeker M."/>
        </authorList>
    </citation>
    <scope>NUCLEOTIDE SEQUENCE [LARGE SCALE GENOMIC DNA]</scope>
    <source>
        <strain evidence="2 3">DSM 28213</strain>
    </source>
</reference>
<dbReference type="EMBL" id="SOAG01000003">
    <property type="protein sequence ID" value="TDS65085.1"/>
    <property type="molecule type" value="Genomic_DNA"/>
</dbReference>
<keyword evidence="3" id="KW-1185">Reference proteome</keyword>
<dbReference type="OrthoDB" id="1362641at2"/>
<evidence type="ECO:0000256" key="1">
    <source>
        <dbReference type="SAM" id="SignalP"/>
    </source>
</evidence>
<evidence type="ECO:0000313" key="2">
    <source>
        <dbReference type="EMBL" id="TDS65085.1"/>
    </source>
</evidence>
<organism evidence="2 3">
    <name type="scientific">Myroides indicus</name>
    <dbReference type="NCBI Taxonomy" id="1323422"/>
    <lineage>
        <taxon>Bacteria</taxon>
        <taxon>Pseudomonadati</taxon>
        <taxon>Bacteroidota</taxon>
        <taxon>Flavobacteriia</taxon>
        <taxon>Flavobacteriales</taxon>
        <taxon>Flavobacteriaceae</taxon>
        <taxon>Myroides</taxon>
    </lineage>
</organism>
<gene>
    <name evidence="2" type="ORF">C8P70_103107</name>
</gene>
<evidence type="ECO:0008006" key="4">
    <source>
        <dbReference type="Google" id="ProtNLM"/>
    </source>
</evidence>
<feature type="signal peptide" evidence="1">
    <location>
        <begin position="1"/>
        <end position="19"/>
    </location>
</feature>
<accession>A0A4V6Q0T8</accession>
<feature type="chain" id="PRO_5020848973" description="Lipoprotein" evidence="1">
    <location>
        <begin position="20"/>
        <end position="250"/>
    </location>
</feature>
<proteinExistence type="predicted"/>
<evidence type="ECO:0000313" key="3">
    <source>
        <dbReference type="Proteomes" id="UP000295215"/>
    </source>
</evidence>
<dbReference type="Proteomes" id="UP000295215">
    <property type="component" value="Unassembled WGS sequence"/>
</dbReference>
<name>A0A4V6Q0T8_9FLAO</name>
<keyword evidence="1" id="KW-0732">Signal</keyword>
<protein>
    <recommendedName>
        <fullName evidence="4">Lipoprotein</fullName>
    </recommendedName>
</protein>